<proteinExistence type="predicted"/>
<gene>
    <name evidence="2" type="ORF">H310_10304</name>
</gene>
<organism evidence="2">
    <name type="scientific">Aphanomyces invadans</name>
    <dbReference type="NCBI Taxonomy" id="157072"/>
    <lineage>
        <taxon>Eukaryota</taxon>
        <taxon>Sar</taxon>
        <taxon>Stramenopiles</taxon>
        <taxon>Oomycota</taxon>
        <taxon>Saprolegniomycetes</taxon>
        <taxon>Saprolegniales</taxon>
        <taxon>Verrucalvaceae</taxon>
        <taxon>Aphanomyces</taxon>
    </lineage>
</organism>
<dbReference type="AlphaFoldDB" id="A0A024TSJ0"/>
<dbReference type="Pfam" id="PF24906">
    <property type="entry name" value="Zf_WRKY19"/>
    <property type="match status" value="1"/>
</dbReference>
<dbReference type="PANTHER" id="PTHR31827:SF1">
    <property type="entry name" value="EMB|CAB89363.1"/>
    <property type="match status" value="1"/>
</dbReference>
<protein>
    <recommendedName>
        <fullName evidence="1">WRKY19-like zinc finger domain-containing protein</fullName>
    </recommendedName>
</protein>
<dbReference type="EMBL" id="KI913976">
    <property type="protein sequence ID" value="ETV96601.1"/>
    <property type="molecule type" value="Genomic_DNA"/>
</dbReference>
<feature type="domain" description="WRKY19-like zinc finger" evidence="1">
    <location>
        <begin position="141"/>
        <end position="164"/>
    </location>
</feature>
<dbReference type="OrthoDB" id="76234at2759"/>
<accession>A0A024TSJ0</accession>
<dbReference type="GeneID" id="20087354"/>
<dbReference type="RefSeq" id="XP_008874864.1">
    <property type="nucleotide sequence ID" value="XM_008876642.1"/>
</dbReference>
<evidence type="ECO:0000313" key="2">
    <source>
        <dbReference type="EMBL" id="ETV96601.1"/>
    </source>
</evidence>
<name>A0A024TSJ0_9STRA</name>
<dbReference type="VEuPathDB" id="FungiDB:H310_10304"/>
<reference evidence="2" key="1">
    <citation type="submission" date="2013-12" db="EMBL/GenBank/DDBJ databases">
        <title>The Genome Sequence of Aphanomyces invadans NJM9701.</title>
        <authorList>
            <consortium name="The Broad Institute Genomics Platform"/>
            <person name="Russ C."/>
            <person name="Tyler B."/>
            <person name="van West P."/>
            <person name="Dieguez-Uribeondo J."/>
            <person name="Young S.K."/>
            <person name="Zeng Q."/>
            <person name="Gargeya S."/>
            <person name="Fitzgerald M."/>
            <person name="Abouelleil A."/>
            <person name="Alvarado L."/>
            <person name="Chapman S.B."/>
            <person name="Gainer-Dewar J."/>
            <person name="Goldberg J."/>
            <person name="Griggs A."/>
            <person name="Gujja S."/>
            <person name="Hansen M."/>
            <person name="Howarth C."/>
            <person name="Imamovic A."/>
            <person name="Ireland A."/>
            <person name="Larimer J."/>
            <person name="McCowan C."/>
            <person name="Murphy C."/>
            <person name="Pearson M."/>
            <person name="Poon T.W."/>
            <person name="Priest M."/>
            <person name="Roberts A."/>
            <person name="Saif S."/>
            <person name="Shea T."/>
            <person name="Sykes S."/>
            <person name="Wortman J."/>
            <person name="Nusbaum C."/>
            <person name="Birren B."/>
        </authorList>
    </citation>
    <scope>NUCLEOTIDE SEQUENCE [LARGE SCALE GENOMIC DNA]</scope>
    <source>
        <strain evidence="2">NJM9701</strain>
    </source>
</reference>
<dbReference type="STRING" id="157072.A0A024TSJ0"/>
<dbReference type="InterPro" id="IPR056866">
    <property type="entry name" value="Znf_WRKY19"/>
</dbReference>
<dbReference type="eggNOG" id="ENOG502RBY1">
    <property type="taxonomic scope" value="Eukaryota"/>
</dbReference>
<evidence type="ECO:0000259" key="1">
    <source>
        <dbReference type="Pfam" id="PF24906"/>
    </source>
</evidence>
<sequence length="258" mass="27623">MALSNNCSDPFLVLDLPTNSSSIHQDVQDWLYWTTVATTPLDTPQDDATLDFEILSMLATPFEIYTSPCTTPVSDSSVAHSDAIVPHQSCKQRSPCGVQDCTRLARRGKFCPIHGGTKCCKVKACGNAAQTQGLCKTHGGGPRCRKPGCGKSSQGGGLCRAHGGGKRCNHVGCSKGVQRGNKCATHGGTRLCSVEGCVRMDRGGNLCDIHRKEHKCVVTGCRRLSHLLGKCKLHLRQQTRLAALDKTGQSFLTPLGTC</sequence>
<dbReference type="PANTHER" id="PTHR31827">
    <property type="entry name" value="EMB|CAB89363.1"/>
    <property type="match status" value="1"/>
</dbReference>